<dbReference type="EMBL" id="JABANO010036094">
    <property type="protein sequence ID" value="KAF4702380.1"/>
    <property type="molecule type" value="Genomic_DNA"/>
</dbReference>
<gene>
    <name evidence="7" type="ORF">FOZ63_017443</name>
</gene>
<dbReference type="InterPro" id="IPR018108">
    <property type="entry name" value="MCP_transmembrane"/>
</dbReference>
<evidence type="ECO:0000256" key="4">
    <source>
        <dbReference type="PROSITE-ProRule" id="PRU00282"/>
    </source>
</evidence>
<dbReference type="Gene3D" id="1.50.40.10">
    <property type="entry name" value="Mitochondrial carrier domain"/>
    <property type="match status" value="1"/>
</dbReference>
<evidence type="ECO:0000256" key="5">
    <source>
        <dbReference type="RuleBase" id="RU000488"/>
    </source>
</evidence>
<evidence type="ECO:0000256" key="1">
    <source>
        <dbReference type="ARBA" id="ARBA00004141"/>
    </source>
</evidence>
<keyword evidence="2 4" id="KW-0812">Transmembrane</keyword>
<dbReference type="GO" id="GO:0016020">
    <property type="term" value="C:membrane"/>
    <property type="evidence" value="ECO:0007669"/>
    <property type="project" value="UniProtKB-SubCell"/>
</dbReference>
<protein>
    <submittedName>
        <fullName evidence="7">Uncharacterized protein</fullName>
    </submittedName>
</protein>
<comment type="subcellular location">
    <subcellularLocation>
        <location evidence="1">Membrane</location>
        <topology evidence="1">Multi-pass membrane protein</topology>
    </subcellularLocation>
</comment>
<accession>A0A7J6Q449</accession>
<evidence type="ECO:0000313" key="7">
    <source>
        <dbReference type="EMBL" id="KAF4702380.1"/>
    </source>
</evidence>
<evidence type="ECO:0000256" key="3">
    <source>
        <dbReference type="ARBA" id="ARBA00023136"/>
    </source>
</evidence>
<evidence type="ECO:0000313" key="8">
    <source>
        <dbReference type="Proteomes" id="UP000553632"/>
    </source>
</evidence>
<comment type="similarity">
    <text evidence="5">Belongs to the mitochondrial carrier (TC 2.A.29) family.</text>
</comment>
<organism evidence="7 8">
    <name type="scientific">Perkinsus olseni</name>
    <name type="common">Perkinsus atlanticus</name>
    <dbReference type="NCBI Taxonomy" id="32597"/>
    <lineage>
        <taxon>Eukaryota</taxon>
        <taxon>Sar</taxon>
        <taxon>Alveolata</taxon>
        <taxon>Perkinsozoa</taxon>
        <taxon>Perkinsea</taxon>
        <taxon>Perkinsida</taxon>
        <taxon>Perkinsidae</taxon>
        <taxon>Perkinsus</taxon>
    </lineage>
</organism>
<evidence type="ECO:0000256" key="2">
    <source>
        <dbReference type="ARBA" id="ARBA00022692"/>
    </source>
</evidence>
<dbReference type="AlphaFoldDB" id="A0A7J6Q449"/>
<dbReference type="InterPro" id="IPR023395">
    <property type="entry name" value="MCP_dom_sf"/>
</dbReference>
<proteinExistence type="inferred from homology"/>
<feature type="non-terminal residue" evidence="7">
    <location>
        <position position="1"/>
    </location>
</feature>
<dbReference type="Pfam" id="PF00153">
    <property type="entry name" value="Mito_carr"/>
    <property type="match status" value="1"/>
</dbReference>
<feature type="transmembrane region" description="Helical" evidence="6">
    <location>
        <begin position="20"/>
        <end position="37"/>
    </location>
</feature>
<comment type="caution">
    <text evidence="7">The sequence shown here is derived from an EMBL/GenBank/DDBJ whole genome shotgun (WGS) entry which is preliminary data.</text>
</comment>
<keyword evidence="5" id="KW-0813">Transport</keyword>
<dbReference type="PROSITE" id="PS50920">
    <property type="entry name" value="SOLCAR"/>
    <property type="match status" value="1"/>
</dbReference>
<keyword evidence="3 4" id="KW-0472">Membrane</keyword>
<sequence>MDIVRTEGPRALTKGMLPRVIQVSSGGIIFFGIYGWASEMTKAMGFVVSTVVSLVVTASGVGQGVVGNRSAVLVDVGFQAWDNAKVFGIPLPRDGEHQDQRQGRQSGGK</sequence>
<keyword evidence="6" id="KW-1133">Transmembrane helix</keyword>
<name>A0A7J6Q449_PEROL</name>
<feature type="transmembrane region" description="Helical" evidence="6">
    <location>
        <begin position="43"/>
        <end position="61"/>
    </location>
</feature>
<reference evidence="7 8" key="1">
    <citation type="submission" date="2020-04" db="EMBL/GenBank/DDBJ databases">
        <title>Perkinsus olseni comparative genomics.</title>
        <authorList>
            <person name="Bogema D.R."/>
        </authorList>
    </citation>
    <scope>NUCLEOTIDE SEQUENCE [LARGE SCALE GENOMIC DNA]</scope>
    <source>
        <strain evidence="7 8">ATCC PRA-207</strain>
    </source>
</reference>
<feature type="non-terminal residue" evidence="7">
    <location>
        <position position="109"/>
    </location>
</feature>
<dbReference type="Proteomes" id="UP000553632">
    <property type="component" value="Unassembled WGS sequence"/>
</dbReference>
<keyword evidence="8" id="KW-1185">Reference proteome</keyword>
<dbReference type="SUPFAM" id="SSF103506">
    <property type="entry name" value="Mitochondrial carrier"/>
    <property type="match status" value="1"/>
</dbReference>
<evidence type="ECO:0000256" key="6">
    <source>
        <dbReference type="SAM" id="Phobius"/>
    </source>
</evidence>
<feature type="repeat" description="Solcar" evidence="4">
    <location>
        <begin position="1"/>
        <end position="40"/>
    </location>
</feature>